<organism evidence="2 3">
    <name type="scientific">Phytophthora pseudosyringae</name>
    <dbReference type="NCBI Taxonomy" id="221518"/>
    <lineage>
        <taxon>Eukaryota</taxon>
        <taxon>Sar</taxon>
        <taxon>Stramenopiles</taxon>
        <taxon>Oomycota</taxon>
        <taxon>Peronosporomycetes</taxon>
        <taxon>Peronosporales</taxon>
        <taxon>Peronosporaceae</taxon>
        <taxon>Phytophthora</taxon>
    </lineage>
</organism>
<keyword evidence="3" id="KW-1185">Reference proteome</keyword>
<dbReference type="AlphaFoldDB" id="A0A8T1VUA3"/>
<dbReference type="Proteomes" id="UP000694044">
    <property type="component" value="Unassembled WGS sequence"/>
</dbReference>
<feature type="region of interest" description="Disordered" evidence="1">
    <location>
        <begin position="394"/>
        <end position="449"/>
    </location>
</feature>
<feature type="compositionally biased region" description="Basic residues" evidence="1">
    <location>
        <begin position="415"/>
        <end position="426"/>
    </location>
</feature>
<evidence type="ECO:0000256" key="1">
    <source>
        <dbReference type="SAM" id="MobiDB-lite"/>
    </source>
</evidence>
<dbReference type="OrthoDB" id="77486at2759"/>
<proteinExistence type="predicted"/>
<feature type="region of interest" description="Disordered" evidence="1">
    <location>
        <begin position="207"/>
        <end position="227"/>
    </location>
</feature>
<accession>A0A8T1VUA3</accession>
<protein>
    <submittedName>
        <fullName evidence="2">Uncharacterized protein</fullName>
    </submittedName>
</protein>
<feature type="region of interest" description="Disordered" evidence="1">
    <location>
        <begin position="245"/>
        <end position="267"/>
    </location>
</feature>
<evidence type="ECO:0000313" key="3">
    <source>
        <dbReference type="Proteomes" id="UP000694044"/>
    </source>
</evidence>
<sequence>MENTRRAIRRGRALTEEGLDEHAMTTWKAALSGAYASHDYGGMFVLSSNIGEACVRIATRSKVSIAKALKLLREAKENLDYALQIVEQCNLRDILGGYKSLYQGVRWAETLRKEAERLMDKLQRGQEEEVSCATCGGIGDKVVLDENDGCYYCRACYDEYYAAVPVDGGGEEVAVATEDLARVDGKMAAADGLEADERVVEVSPDIEQDDGGAEVIAPESDPTSKLAEPAEVASVDELIEEVARETTEDDNQMETQEKTGQVTQGRTRHERVELGSLADFLAGKLHLENEAEIQWDNGSSDAPISAAALPVDVNEEANYVEKLAGDAVDHHEERNDAGLAASDGSAPTVLDEKPPVLSEAADIADTTPHKREYSIAQLLDLRKSSSSDCPEPLLASPVCDDGTVPTPAHNSKVTNSRKKSNARKTSRSAAASHWQNKADAAGPNQVATSSISPLPTLELCAAMREALQERQTESGASSVAAGATTEAAELLGSAVRGLYSGMSAIP</sequence>
<evidence type="ECO:0000313" key="2">
    <source>
        <dbReference type="EMBL" id="KAG7383530.1"/>
    </source>
</evidence>
<comment type="caution">
    <text evidence="2">The sequence shown here is derived from an EMBL/GenBank/DDBJ whole genome shotgun (WGS) entry which is preliminary data.</text>
</comment>
<dbReference type="EMBL" id="JAGDFM010000174">
    <property type="protein sequence ID" value="KAG7383530.1"/>
    <property type="molecule type" value="Genomic_DNA"/>
</dbReference>
<name>A0A8T1VUA3_9STRA</name>
<reference evidence="2" key="1">
    <citation type="submission" date="2021-02" db="EMBL/GenBank/DDBJ databases">
        <authorList>
            <person name="Palmer J.M."/>
        </authorList>
    </citation>
    <scope>NUCLEOTIDE SEQUENCE</scope>
    <source>
        <strain evidence="2">SCRP734</strain>
    </source>
</reference>
<gene>
    <name evidence="2" type="ORF">PHYPSEUDO_003567</name>
</gene>